<accession>A0AAW0GUA0</accession>
<sequence length="181" mass="20988">MSIPHDLFQGSIPTSHRADLLYCQWRIASAVNAFPRDHHDLPLARQRWLIGLFHEVLNLKQAIATAMLGGCTGGLFFEQDYSWLRSEPGAQFSIHWDRLPSSVKPHLDAISSFQELRRRGGVSPWWEYNENLPYTKCPKWWHVSEAEVGVRLFLHFARYSAFAVNFLKILRQSALKCFTNF</sequence>
<reference evidence="1 2" key="1">
    <citation type="submission" date="2022-09" db="EMBL/GenBank/DDBJ databases">
        <authorList>
            <person name="Palmer J.M."/>
        </authorList>
    </citation>
    <scope>NUCLEOTIDE SEQUENCE [LARGE SCALE GENOMIC DNA]</scope>
    <source>
        <strain evidence="1 2">DSM 7382</strain>
    </source>
</reference>
<gene>
    <name evidence="1" type="ORF">QCA50_000976</name>
</gene>
<name>A0AAW0GUA0_9APHY</name>
<dbReference type="EMBL" id="JASBNA010000001">
    <property type="protein sequence ID" value="KAK7696322.1"/>
    <property type="molecule type" value="Genomic_DNA"/>
</dbReference>
<evidence type="ECO:0000313" key="1">
    <source>
        <dbReference type="EMBL" id="KAK7696322.1"/>
    </source>
</evidence>
<dbReference type="Proteomes" id="UP001385951">
    <property type="component" value="Unassembled WGS sequence"/>
</dbReference>
<dbReference type="AlphaFoldDB" id="A0AAW0GUA0"/>
<evidence type="ECO:0000313" key="2">
    <source>
        <dbReference type="Proteomes" id="UP001385951"/>
    </source>
</evidence>
<protein>
    <submittedName>
        <fullName evidence="1">Uncharacterized protein</fullName>
    </submittedName>
</protein>
<proteinExistence type="predicted"/>
<comment type="caution">
    <text evidence="1">The sequence shown here is derived from an EMBL/GenBank/DDBJ whole genome shotgun (WGS) entry which is preliminary data.</text>
</comment>
<keyword evidence="2" id="KW-1185">Reference proteome</keyword>
<organism evidence="1 2">
    <name type="scientific">Cerrena zonata</name>
    <dbReference type="NCBI Taxonomy" id="2478898"/>
    <lineage>
        <taxon>Eukaryota</taxon>
        <taxon>Fungi</taxon>
        <taxon>Dikarya</taxon>
        <taxon>Basidiomycota</taxon>
        <taxon>Agaricomycotina</taxon>
        <taxon>Agaricomycetes</taxon>
        <taxon>Polyporales</taxon>
        <taxon>Cerrenaceae</taxon>
        <taxon>Cerrena</taxon>
    </lineage>
</organism>